<sequence length="315" mass="32134">MTTARRVALVAVPFGAATAAYVGIFLARYDRLPERIATHFGGGGEADDFMGRATALWFGGGLLLALGLLFTLSLLRPGGAAGRRLTTALGAGLAVTLGYPLIATVLVNSDLGDPAEARLPMWHLAVLLPAAAAVGWLAWWAAGADPGRAAERPVAALSLADGEAAAWSRTAASGALLAAAGLGLGVGVLVTLFGSLPAGLVALALALLCAAFAGVRVTVDRRGIAVRSVLLPRPRIAVPLHAVAGAASVRVEAVGDFGGWGYRIRPGRRGVVLRSGEALSARLSGGREFVVTVDDSATAAALLNGLVERRSRERD</sequence>
<gene>
    <name evidence="3" type="ORF">RNC47_29880</name>
</gene>
<dbReference type="Proteomes" id="UP001183420">
    <property type="component" value="Unassembled WGS sequence"/>
</dbReference>
<proteinExistence type="predicted"/>
<keyword evidence="1" id="KW-0812">Transmembrane</keyword>
<name>A0ABU2LY67_9ACTN</name>
<keyword evidence="1" id="KW-1133">Transmembrane helix</keyword>
<keyword evidence="1" id="KW-0472">Membrane</keyword>
<feature type="transmembrane region" description="Helical" evidence="1">
    <location>
        <begin position="200"/>
        <end position="219"/>
    </location>
</feature>
<dbReference type="Pfam" id="PF07853">
    <property type="entry name" value="DUF1648"/>
    <property type="match status" value="1"/>
</dbReference>
<feature type="domain" description="DUF1648" evidence="2">
    <location>
        <begin position="19"/>
        <end position="58"/>
    </location>
</feature>
<reference evidence="4" key="1">
    <citation type="submission" date="2023-07" db="EMBL/GenBank/DDBJ databases">
        <title>30 novel species of actinomycetes from the DSMZ collection.</title>
        <authorList>
            <person name="Nouioui I."/>
        </authorList>
    </citation>
    <scope>NUCLEOTIDE SEQUENCE [LARGE SCALE GENOMIC DNA]</scope>
    <source>
        <strain evidence="4">DSM 44918</strain>
    </source>
</reference>
<organism evidence="3 4">
    <name type="scientific">Streptomyces millisiae</name>
    <dbReference type="NCBI Taxonomy" id="3075542"/>
    <lineage>
        <taxon>Bacteria</taxon>
        <taxon>Bacillati</taxon>
        <taxon>Actinomycetota</taxon>
        <taxon>Actinomycetes</taxon>
        <taxon>Kitasatosporales</taxon>
        <taxon>Streptomycetaceae</taxon>
        <taxon>Streptomyces</taxon>
    </lineage>
</organism>
<keyword evidence="4" id="KW-1185">Reference proteome</keyword>
<evidence type="ECO:0000313" key="4">
    <source>
        <dbReference type="Proteomes" id="UP001183420"/>
    </source>
</evidence>
<evidence type="ECO:0000256" key="1">
    <source>
        <dbReference type="SAM" id="Phobius"/>
    </source>
</evidence>
<evidence type="ECO:0000259" key="2">
    <source>
        <dbReference type="Pfam" id="PF07853"/>
    </source>
</evidence>
<evidence type="ECO:0000313" key="3">
    <source>
        <dbReference type="EMBL" id="MDT0322534.1"/>
    </source>
</evidence>
<dbReference type="RefSeq" id="WP_311603188.1">
    <property type="nucleotide sequence ID" value="NZ_JAVREM010000065.1"/>
</dbReference>
<accession>A0ABU2LY67</accession>
<feature type="transmembrane region" description="Helical" evidence="1">
    <location>
        <begin position="87"/>
        <end position="109"/>
    </location>
</feature>
<dbReference type="InterPro" id="IPR012867">
    <property type="entry name" value="DUF1648"/>
</dbReference>
<dbReference type="EMBL" id="JAVREM010000065">
    <property type="protein sequence ID" value="MDT0322534.1"/>
    <property type="molecule type" value="Genomic_DNA"/>
</dbReference>
<feature type="transmembrane region" description="Helical" evidence="1">
    <location>
        <begin position="175"/>
        <end position="194"/>
    </location>
</feature>
<protein>
    <submittedName>
        <fullName evidence="3">DUF1648 domain-containing protein</fullName>
    </submittedName>
</protein>
<comment type="caution">
    <text evidence="3">The sequence shown here is derived from an EMBL/GenBank/DDBJ whole genome shotgun (WGS) entry which is preliminary data.</text>
</comment>
<feature type="transmembrane region" description="Helical" evidence="1">
    <location>
        <begin position="121"/>
        <end position="142"/>
    </location>
</feature>
<feature type="transmembrane region" description="Helical" evidence="1">
    <location>
        <begin position="7"/>
        <end position="27"/>
    </location>
</feature>
<feature type="transmembrane region" description="Helical" evidence="1">
    <location>
        <begin position="55"/>
        <end position="75"/>
    </location>
</feature>